<sequence>MTTYVKLVKGATKIKLAPPKQKYIDPILLGSASPRDFQEIVSALSSRLSDTAWTVVYKTIIVIHLLIREGEKDRTLEYFSEDLSVFQLRDNFQALKGGSSDVRALERYSNYIKIRCKEYGNIRVDYVREHHNSLKSIINNTQDIRAVERALDHVESLETQISALIKNKYSQFELNNELILYGFKLLVFDLLQLYSALNEGIITLLEAFFELTHGNAERTLDLYKKFVELTEYVVKYLKTGKSIGLKIPVIKHITTKLVRSLEEHLKEDENTHNTFNNSNNLENQEPIDTNAFAQRRLNEVREQKKKLEQQLHTQQQILMSPTASQQLYNPFAPQSTNAALVTSASQPQFNQAQPQNLLPSQLVTTNPFMNGVTQTHQQQQQPVMATFASNTTGFPGTMASEPSQHLQQVATLPTSMTQPHMLGTSITGSNLPVQLQFTQPAQMQHFPQPIQPSMTQPLPILPNEFSVKPASTIQTSNIGSFNTGKAGNAMPLEPLVTGSKNPFSLQNIDRERRQQEQVNPFSRTNYTEQDDHPLNHNPFAQQGLRTGTVLTSNSNVVSQPLYQSQTYNPFQQQQQQQQIQQQQIQQQQVQLQQQQFQQEQQQQQSYPNLIDI</sequence>
<evidence type="ECO:0000259" key="3">
    <source>
        <dbReference type="PROSITE" id="PS50942"/>
    </source>
</evidence>
<dbReference type="InterPro" id="IPR011417">
    <property type="entry name" value="ANTH_dom"/>
</dbReference>
<dbReference type="GO" id="GO:0006900">
    <property type="term" value="P:vesicle budding from membrane"/>
    <property type="evidence" value="ECO:0007669"/>
    <property type="project" value="TreeGrafter"/>
</dbReference>
<dbReference type="Proteomes" id="UP000005220">
    <property type="component" value="Chromosome 5"/>
</dbReference>
<name>H2AVH1_KAZAF</name>
<dbReference type="OrthoDB" id="44015at2759"/>
<evidence type="ECO:0000313" key="5">
    <source>
        <dbReference type="Proteomes" id="UP000005220"/>
    </source>
</evidence>
<dbReference type="GO" id="GO:0048268">
    <property type="term" value="P:clathrin coat assembly"/>
    <property type="evidence" value="ECO:0007669"/>
    <property type="project" value="InterPro"/>
</dbReference>
<dbReference type="GO" id="GO:0005886">
    <property type="term" value="C:plasma membrane"/>
    <property type="evidence" value="ECO:0007669"/>
    <property type="project" value="EnsemblFungi"/>
</dbReference>
<keyword evidence="1" id="KW-0175">Coiled coil</keyword>
<dbReference type="GO" id="GO:0030136">
    <property type="term" value="C:clathrin-coated vesicle"/>
    <property type="evidence" value="ECO:0007669"/>
    <property type="project" value="InterPro"/>
</dbReference>
<evidence type="ECO:0000313" key="4">
    <source>
        <dbReference type="EMBL" id="CCF58371.1"/>
    </source>
</evidence>
<accession>H2AVH1</accession>
<evidence type="ECO:0000256" key="2">
    <source>
        <dbReference type="SAM" id="MobiDB-lite"/>
    </source>
</evidence>
<dbReference type="GO" id="GO:0005545">
    <property type="term" value="F:1-phosphatidylinositol binding"/>
    <property type="evidence" value="ECO:0007669"/>
    <property type="project" value="InterPro"/>
</dbReference>
<dbReference type="GeneID" id="13883029"/>
<reference evidence="4 5" key="1">
    <citation type="journal article" date="2011" name="Proc. Natl. Acad. Sci. U.S.A.">
        <title>Evolutionary erosion of yeast sex chromosomes by mating-type switching accidents.</title>
        <authorList>
            <person name="Gordon J.L."/>
            <person name="Armisen D."/>
            <person name="Proux-Wera E."/>
            <person name="Oheigeartaigh S.S."/>
            <person name="Byrne K.P."/>
            <person name="Wolfe K.H."/>
        </authorList>
    </citation>
    <scope>NUCLEOTIDE SEQUENCE [LARGE SCALE GENOMIC DNA]</scope>
    <source>
        <strain evidence="5">ATCC 22294 / BCRC 22015 / CBS 2517 / CECT 1963 / NBRC 1671 / NRRL Y-8276</strain>
    </source>
</reference>
<dbReference type="Pfam" id="PF07651">
    <property type="entry name" value="ANTH"/>
    <property type="match status" value="1"/>
</dbReference>
<gene>
    <name evidence="4" type="primary">KAFR0E02180</name>
    <name evidence="4" type="ORF">KAFR_0E02180</name>
</gene>
<dbReference type="GO" id="GO:0005905">
    <property type="term" value="C:clathrin-coated pit"/>
    <property type="evidence" value="ECO:0007669"/>
    <property type="project" value="TreeGrafter"/>
</dbReference>
<protein>
    <recommendedName>
        <fullName evidence="3">ENTH domain-containing protein</fullName>
    </recommendedName>
</protein>
<dbReference type="STRING" id="1071382.H2AVH1"/>
<organism evidence="4 5">
    <name type="scientific">Kazachstania africana (strain ATCC 22294 / BCRC 22015 / CBS 2517 / CECT 1963 / NBRC 1671 / NRRL Y-8276)</name>
    <name type="common">Yeast</name>
    <name type="synonym">Kluyveromyces africanus</name>
    <dbReference type="NCBI Taxonomy" id="1071382"/>
    <lineage>
        <taxon>Eukaryota</taxon>
        <taxon>Fungi</taxon>
        <taxon>Dikarya</taxon>
        <taxon>Ascomycota</taxon>
        <taxon>Saccharomycotina</taxon>
        <taxon>Saccharomycetes</taxon>
        <taxon>Saccharomycetales</taxon>
        <taxon>Saccharomycetaceae</taxon>
        <taxon>Kazachstania</taxon>
    </lineage>
</organism>
<dbReference type="InterPro" id="IPR013809">
    <property type="entry name" value="ENTH"/>
</dbReference>
<feature type="coiled-coil region" evidence="1">
    <location>
        <begin position="572"/>
        <end position="604"/>
    </location>
</feature>
<proteinExistence type="predicted"/>
<dbReference type="PROSITE" id="PS50942">
    <property type="entry name" value="ENTH"/>
    <property type="match status" value="1"/>
</dbReference>
<dbReference type="HOGENOM" id="CLU_025901_0_0_1"/>
<dbReference type="eggNOG" id="KOG0251">
    <property type="taxonomic scope" value="Eukaryota"/>
</dbReference>
<dbReference type="GO" id="GO:0072583">
    <property type="term" value="P:clathrin-dependent endocytosis"/>
    <property type="evidence" value="ECO:0007669"/>
    <property type="project" value="InterPro"/>
</dbReference>
<dbReference type="AlphaFoldDB" id="H2AVH1"/>
<feature type="coiled-coil region" evidence="1">
    <location>
        <begin position="290"/>
        <end position="317"/>
    </location>
</feature>
<dbReference type="Gene3D" id="1.20.58.150">
    <property type="entry name" value="ANTH domain"/>
    <property type="match status" value="1"/>
</dbReference>
<dbReference type="FunCoup" id="H2AVH1">
    <property type="interactions" value="350"/>
</dbReference>
<dbReference type="PANTHER" id="PTHR22951">
    <property type="entry name" value="CLATHRIN ASSEMBLY PROTEIN"/>
    <property type="match status" value="1"/>
</dbReference>
<dbReference type="InterPro" id="IPR045192">
    <property type="entry name" value="AP180-like"/>
</dbReference>
<dbReference type="RefSeq" id="XP_003957506.1">
    <property type="nucleotide sequence ID" value="XM_003957457.1"/>
</dbReference>
<feature type="compositionally biased region" description="Polar residues" evidence="2">
    <location>
        <begin position="516"/>
        <end position="527"/>
    </location>
</feature>
<dbReference type="GO" id="GO:0005546">
    <property type="term" value="F:phosphatidylinositol-4,5-bisphosphate binding"/>
    <property type="evidence" value="ECO:0007669"/>
    <property type="project" value="TreeGrafter"/>
</dbReference>
<feature type="region of interest" description="Disordered" evidence="2">
    <location>
        <begin position="510"/>
        <end position="540"/>
    </location>
</feature>
<dbReference type="GO" id="GO:0032050">
    <property type="term" value="F:clathrin heavy chain binding"/>
    <property type="evidence" value="ECO:0007669"/>
    <property type="project" value="TreeGrafter"/>
</dbReference>
<dbReference type="InterPro" id="IPR014712">
    <property type="entry name" value="ANTH_dom_sf"/>
</dbReference>
<dbReference type="InParanoid" id="H2AVH1"/>
<dbReference type="EMBL" id="HE650825">
    <property type="protein sequence ID" value="CCF58371.1"/>
    <property type="molecule type" value="Genomic_DNA"/>
</dbReference>
<dbReference type="Gene3D" id="1.25.40.90">
    <property type="match status" value="1"/>
</dbReference>
<dbReference type="CDD" id="cd16988">
    <property type="entry name" value="ANTH_N_YAP180"/>
    <property type="match status" value="1"/>
</dbReference>
<dbReference type="GO" id="GO:0000149">
    <property type="term" value="F:SNARE binding"/>
    <property type="evidence" value="ECO:0007669"/>
    <property type="project" value="TreeGrafter"/>
</dbReference>
<feature type="domain" description="ENTH" evidence="3">
    <location>
        <begin position="1"/>
        <end position="126"/>
    </location>
</feature>
<keyword evidence="5" id="KW-1185">Reference proteome</keyword>
<dbReference type="SMART" id="SM00273">
    <property type="entry name" value="ENTH"/>
    <property type="match status" value="1"/>
</dbReference>
<dbReference type="KEGG" id="kaf:KAFR_0E02180"/>
<dbReference type="PANTHER" id="PTHR22951:SF5">
    <property type="entry name" value="PHOSPHATIDYLINOSITOL-BINDING CLATHRIN ASSEMBLY PROTEIN LAP"/>
    <property type="match status" value="1"/>
</dbReference>
<dbReference type="SUPFAM" id="SSF48464">
    <property type="entry name" value="ENTH/VHS domain"/>
    <property type="match status" value="1"/>
</dbReference>
<dbReference type="SUPFAM" id="SSF89009">
    <property type="entry name" value="GAT-like domain"/>
    <property type="match status" value="1"/>
</dbReference>
<evidence type="ECO:0000256" key="1">
    <source>
        <dbReference type="SAM" id="Coils"/>
    </source>
</evidence>
<dbReference type="InterPro" id="IPR008942">
    <property type="entry name" value="ENTH_VHS"/>
</dbReference>